<dbReference type="InterPro" id="IPR002347">
    <property type="entry name" value="SDR_fam"/>
</dbReference>
<dbReference type="STRING" id="283909.R7TKY2"/>
<gene>
    <name evidence="2" type="ORF">CAPTEDRAFT_227984</name>
</gene>
<dbReference type="OrthoDB" id="191139at2759"/>
<reference evidence="2 4" key="2">
    <citation type="journal article" date="2013" name="Nature">
        <title>Insights into bilaterian evolution from three spiralian genomes.</title>
        <authorList>
            <person name="Simakov O."/>
            <person name="Marletaz F."/>
            <person name="Cho S.J."/>
            <person name="Edsinger-Gonzales E."/>
            <person name="Havlak P."/>
            <person name="Hellsten U."/>
            <person name="Kuo D.H."/>
            <person name="Larsson T."/>
            <person name="Lv J."/>
            <person name="Arendt D."/>
            <person name="Savage R."/>
            <person name="Osoegawa K."/>
            <person name="de Jong P."/>
            <person name="Grimwood J."/>
            <person name="Chapman J.A."/>
            <person name="Shapiro H."/>
            <person name="Aerts A."/>
            <person name="Otillar R.P."/>
            <person name="Terry A.Y."/>
            <person name="Boore J.L."/>
            <person name="Grigoriev I.V."/>
            <person name="Lindberg D.R."/>
            <person name="Seaver E.C."/>
            <person name="Weisblat D.A."/>
            <person name="Putnam N.H."/>
            <person name="Rokhsar D.S."/>
        </authorList>
    </citation>
    <scope>NUCLEOTIDE SEQUENCE</scope>
    <source>
        <strain evidence="2 4">I ESC-2004</strain>
    </source>
</reference>
<dbReference type="PANTHER" id="PTHR43157:SF72">
    <property type="entry name" value="RETINOL DEHYDROGENASE 14"/>
    <property type="match status" value="1"/>
</dbReference>
<organism evidence="2">
    <name type="scientific">Capitella teleta</name>
    <name type="common">Polychaete worm</name>
    <dbReference type="NCBI Taxonomy" id="283909"/>
    <lineage>
        <taxon>Eukaryota</taxon>
        <taxon>Metazoa</taxon>
        <taxon>Spiralia</taxon>
        <taxon>Lophotrochozoa</taxon>
        <taxon>Annelida</taxon>
        <taxon>Polychaeta</taxon>
        <taxon>Sedentaria</taxon>
        <taxon>Scolecida</taxon>
        <taxon>Capitellidae</taxon>
        <taxon>Capitella</taxon>
    </lineage>
</organism>
<dbReference type="EMBL" id="AMQN01000334">
    <property type="status" value="NOT_ANNOTATED_CDS"/>
    <property type="molecule type" value="Genomic_DNA"/>
</dbReference>
<dbReference type="EnsemblMetazoa" id="CapteT227984">
    <property type="protein sequence ID" value="CapteP227984"/>
    <property type="gene ID" value="CapteG227984"/>
</dbReference>
<dbReference type="InterPro" id="IPR036291">
    <property type="entry name" value="NAD(P)-bd_dom_sf"/>
</dbReference>
<dbReference type="SUPFAM" id="SSF51735">
    <property type="entry name" value="NAD(P)-binding Rossmann-fold domains"/>
    <property type="match status" value="1"/>
</dbReference>
<dbReference type="OMA" id="GAYIDDC"/>
<evidence type="ECO:0008006" key="5">
    <source>
        <dbReference type="Google" id="ProtNLM"/>
    </source>
</evidence>
<keyword evidence="4" id="KW-1185">Reference proteome</keyword>
<evidence type="ECO:0000313" key="2">
    <source>
        <dbReference type="EMBL" id="ELT94177.1"/>
    </source>
</evidence>
<protein>
    <recommendedName>
        <fullName evidence="5">Retinol dehydrogenase 14</fullName>
    </recommendedName>
</protein>
<name>R7TKY2_CAPTE</name>
<dbReference type="EMBL" id="KB309537">
    <property type="protein sequence ID" value="ELT94177.1"/>
    <property type="molecule type" value="Genomic_DNA"/>
</dbReference>
<proteinExistence type="predicted"/>
<dbReference type="PANTHER" id="PTHR43157">
    <property type="entry name" value="PHOSPHATIDYLINOSITOL-GLYCAN BIOSYNTHESIS CLASS F PROTEIN-RELATED"/>
    <property type="match status" value="1"/>
</dbReference>
<dbReference type="Proteomes" id="UP000014760">
    <property type="component" value="Unassembled WGS sequence"/>
</dbReference>
<reference evidence="3" key="3">
    <citation type="submission" date="2015-06" db="UniProtKB">
        <authorList>
            <consortium name="EnsemblMetazoa"/>
        </authorList>
    </citation>
    <scope>IDENTIFICATION</scope>
</reference>
<evidence type="ECO:0000313" key="3">
    <source>
        <dbReference type="EnsemblMetazoa" id="CapteP227984"/>
    </source>
</evidence>
<dbReference type="HOGENOM" id="CLU_010194_44_5_1"/>
<keyword evidence="1" id="KW-0560">Oxidoreductase</keyword>
<dbReference type="Pfam" id="PF00106">
    <property type="entry name" value="adh_short"/>
    <property type="match status" value="1"/>
</dbReference>
<accession>R7TKY2</accession>
<evidence type="ECO:0000256" key="1">
    <source>
        <dbReference type="ARBA" id="ARBA00023002"/>
    </source>
</evidence>
<dbReference type="AlphaFoldDB" id="R7TKY2"/>
<dbReference type="PRINTS" id="PR00081">
    <property type="entry name" value="GDHRDH"/>
</dbReference>
<dbReference type="Gene3D" id="3.40.50.720">
    <property type="entry name" value="NAD(P)-binding Rossmann-like Domain"/>
    <property type="match status" value="1"/>
</dbReference>
<reference evidence="4" key="1">
    <citation type="submission" date="2012-12" db="EMBL/GenBank/DDBJ databases">
        <authorList>
            <person name="Hellsten U."/>
            <person name="Grimwood J."/>
            <person name="Chapman J.A."/>
            <person name="Shapiro H."/>
            <person name="Aerts A."/>
            <person name="Otillar R.P."/>
            <person name="Terry A.Y."/>
            <person name="Boore J.L."/>
            <person name="Simakov O."/>
            <person name="Marletaz F."/>
            <person name="Cho S.-J."/>
            <person name="Edsinger-Gonzales E."/>
            <person name="Havlak P."/>
            <person name="Kuo D.-H."/>
            <person name="Larsson T."/>
            <person name="Lv J."/>
            <person name="Arendt D."/>
            <person name="Savage R."/>
            <person name="Osoegawa K."/>
            <person name="de Jong P."/>
            <person name="Lindberg D.R."/>
            <person name="Seaver E.C."/>
            <person name="Weisblat D.A."/>
            <person name="Putnam N.H."/>
            <person name="Grigoriev I.V."/>
            <person name="Rokhsar D.S."/>
        </authorList>
    </citation>
    <scope>NUCLEOTIDE SEQUENCE</scope>
    <source>
        <strain evidence="4">I ESC-2004</strain>
    </source>
</reference>
<evidence type="ECO:0000313" key="4">
    <source>
        <dbReference type="Proteomes" id="UP000014760"/>
    </source>
</evidence>
<sequence length="309" mass="34422">MSQVISDNYWKLVTVGAIGLSLYALRRYCGGKVFNPRGLANGKTIIITGANAGIGKETAYRLAQQRARVILACRDLDRGEAALQDIRRWTKEGDLVVKQLDLASFKSIRAFAEEIKRSEPKIDVLINNAAVFGCPFSRTEDGLEMQMGVNYFGHFLLTNLLTDTLKSSAPSRVVIVSSGLAKNGNVDLNNLMMNKENYKKNSGYNDSKLACDYFSRELANRMEGTGVGVHCMSPGMVRTDLGRHNSFPLWMKLLIAPFWFLLVKSPYQDLEGETGKFYRNCGEGKWPKDPMDSSIGPRLWEMSAKIVGL</sequence>
<dbReference type="GO" id="GO:0016491">
    <property type="term" value="F:oxidoreductase activity"/>
    <property type="evidence" value="ECO:0007669"/>
    <property type="project" value="UniProtKB-KW"/>
</dbReference>